<gene>
    <name evidence="1" type="ORF">SYN_00703</name>
</gene>
<organism evidence="1 2">
    <name type="scientific">Syntrophus aciditrophicus (strain SB)</name>
    <dbReference type="NCBI Taxonomy" id="56780"/>
    <lineage>
        <taxon>Bacteria</taxon>
        <taxon>Pseudomonadati</taxon>
        <taxon>Thermodesulfobacteriota</taxon>
        <taxon>Syntrophia</taxon>
        <taxon>Syntrophales</taxon>
        <taxon>Syntrophaceae</taxon>
        <taxon>Syntrophus</taxon>
    </lineage>
</organism>
<dbReference type="InterPro" id="IPR036181">
    <property type="entry name" value="MIT_dom_sf"/>
</dbReference>
<dbReference type="OrthoDB" id="67448at2"/>
<dbReference type="HOGENOM" id="CLU_1151336_0_0_7"/>
<dbReference type="AlphaFoldDB" id="Q2LV92"/>
<accession>Q2LV92</accession>
<dbReference type="Proteomes" id="UP000001933">
    <property type="component" value="Chromosome"/>
</dbReference>
<keyword evidence="2" id="KW-1185">Reference proteome</keyword>
<name>Q2LV92_SYNAS</name>
<reference evidence="1 2" key="1">
    <citation type="journal article" date="2007" name="Proc. Natl. Acad. Sci. U.S.A.">
        <title>The genome of Syntrophus aciditrophicus: life at the thermodynamic limit of microbial growth.</title>
        <authorList>
            <person name="McInerney M.J."/>
            <person name="Rohlin L."/>
            <person name="Mouttaki H."/>
            <person name="Kim U."/>
            <person name="Krupp R.S."/>
            <person name="Rios-Hernandez L."/>
            <person name="Sieber J."/>
            <person name="Struchtemeyer C.G."/>
            <person name="Bhattacharyya A."/>
            <person name="Campbell J.W."/>
            <person name="Gunsalus R.P."/>
        </authorList>
    </citation>
    <scope>NUCLEOTIDE SEQUENCE [LARGE SCALE GENOMIC DNA]</scope>
    <source>
        <strain evidence="1 2">SB</strain>
    </source>
</reference>
<dbReference type="RefSeq" id="WP_011418020.1">
    <property type="nucleotide sequence ID" value="NC_007759.1"/>
</dbReference>
<dbReference type="SUPFAM" id="SSF116846">
    <property type="entry name" value="MIT domain"/>
    <property type="match status" value="1"/>
</dbReference>
<protein>
    <submittedName>
        <fullName evidence="1">Hypothetical cytosolic protein</fullName>
    </submittedName>
</protein>
<dbReference type="EMBL" id="CP000252">
    <property type="protein sequence ID" value="ABC77999.1"/>
    <property type="molecule type" value="Genomic_DNA"/>
</dbReference>
<evidence type="ECO:0000313" key="2">
    <source>
        <dbReference type="Proteomes" id="UP000001933"/>
    </source>
</evidence>
<dbReference type="CDD" id="cd10440">
    <property type="entry name" value="GIY-YIG_COG3680"/>
    <property type="match status" value="1"/>
</dbReference>
<dbReference type="KEGG" id="sat:SYN_00703"/>
<dbReference type="InParanoid" id="Q2LV92"/>
<sequence>MIKICIGDDILGSGGASSLDEPCKPGRYYVYVHKAQDGTVFYVGKGTGNRAYSKDRQPEWYYYVEKFLNNQYNVEIVKDGISEEDALRIEDVLLANHAATVINLQNMHSPVDSRMMIDYSDAIRDYSESFKLAKKLDKEGKSEEAFENYEKAYSLYAKSISLNNYDLGARRLIPKQRCAPTQLADHFSKSLAKAGRHSHVVAFVERFFADYGEGQTGVELALKKRADKSRMKVSLRTSERP</sequence>
<proteinExistence type="predicted"/>
<evidence type="ECO:0000313" key="1">
    <source>
        <dbReference type="EMBL" id="ABC77999.1"/>
    </source>
</evidence>
<dbReference type="eggNOG" id="ENOG503499Y">
    <property type="taxonomic scope" value="Bacteria"/>
</dbReference>